<sequence length="233" mass="26351">MRIGILKADSVRDEFQNQFGDYQGMFQRVLDSVAEGALEYRTYDVLAGDYPESIDACDGYVITGSRESVYDDQEWISRLGNFVIALHEQQKKTVGICFGHQLIAHVLGGETTSAAGGWGVGVHQFKVEFEPPWMPEKTTSFRLLCSHRDQVTRLPQDAHVFAKSDFCPVAGYTMGNHFITFQGHPEFEKPYAEILMRSRKELLESAYDPGIASLEETTDEGLVATWMYEFLQQ</sequence>
<dbReference type="InterPro" id="IPR044992">
    <property type="entry name" value="ChyE-like"/>
</dbReference>
<proteinExistence type="predicted"/>
<reference evidence="2" key="1">
    <citation type="submission" date="2018-05" db="EMBL/GenBank/DDBJ databases">
        <authorList>
            <person name="Lanie J.A."/>
            <person name="Ng W.-L."/>
            <person name="Kazmierczak K.M."/>
            <person name="Andrzejewski T.M."/>
            <person name="Davidsen T.M."/>
            <person name="Wayne K.J."/>
            <person name="Tettelin H."/>
            <person name="Glass J.I."/>
            <person name="Rusch D."/>
            <person name="Podicherti R."/>
            <person name="Tsui H.-C.T."/>
            <person name="Winkler M.E."/>
        </authorList>
    </citation>
    <scope>NUCLEOTIDE SEQUENCE</scope>
</reference>
<organism evidence="2">
    <name type="scientific">marine metagenome</name>
    <dbReference type="NCBI Taxonomy" id="408172"/>
    <lineage>
        <taxon>unclassified sequences</taxon>
        <taxon>metagenomes</taxon>
        <taxon>ecological metagenomes</taxon>
    </lineage>
</organism>
<evidence type="ECO:0000313" key="2">
    <source>
        <dbReference type="EMBL" id="SVA17916.1"/>
    </source>
</evidence>
<dbReference type="Pfam" id="PF00117">
    <property type="entry name" value="GATase"/>
    <property type="match status" value="1"/>
</dbReference>
<dbReference type="GO" id="GO:0005829">
    <property type="term" value="C:cytosol"/>
    <property type="evidence" value="ECO:0007669"/>
    <property type="project" value="TreeGrafter"/>
</dbReference>
<gene>
    <name evidence="2" type="ORF">METZ01_LOCUS70770</name>
</gene>
<protein>
    <recommendedName>
        <fullName evidence="1">Glutamine amidotransferase domain-containing protein</fullName>
    </recommendedName>
</protein>
<dbReference type="CDD" id="cd01741">
    <property type="entry name" value="GATase1_1"/>
    <property type="match status" value="1"/>
</dbReference>
<name>A0A381TPB2_9ZZZZ</name>
<evidence type="ECO:0000259" key="1">
    <source>
        <dbReference type="Pfam" id="PF00117"/>
    </source>
</evidence>
<accession>A0A381TPB2</accession>
<dbReference type="PANTHER" id="PTHR42695">
    <property type="entry name" value="GLUTAMINE AMIDOTRANSFERASE YLR126C-RELATED"/>
    <property type="match status" value="1"/>
</dbReference>
<dbReference type="AlphaFoldDB" id="A0A381TPB2"/>
<dbReference type="InterPro" id="IPR017926">
    <property type="entry name" value="GATASE"/>
</dbReference>
<dbReference type="Gene3D" id="3.40.50.880">
    <property type="match status" value="1"/>
</dbReference>
<dbReference type="SUPFAM" id="SSF52317">
    <property type="entry name" value="Class I glutamine amidotransferase-like"/>
    <property type="match status" value="1"/>
</dbReference>
<feature type="domain" description="Glutamine amidotransferase" evidence="1">
    <location>
        <begin position="57"/>
        <end position="188"/>
    </location>
</feature>
<dbReference type="EMBL" id="UINC01004934">
    <property type="protein sequence ID" value="SVA17916.1"/>
    <property type="molecule type" value="Genomic_DNA"/>
</dbReference>
<dbReference type="InterPro" id="IPR029062">
    <property type="entry name" value="Class_I_gatase-like"/>
</dbReference>
<dbReference type="PANTHER" id="PTHR42695:SF5">
    <property type="entry name" value="GLUTAMINE AMIDOTRANSFERASE YLR126C-RELATED"/>
    <property type="match status" value="1"/>
</dbReference>